<evidence type="ECO:0000256" key="1">
    <source>
        <dbReference type="ARBA" id="ARBA00004123"/>
    </source>
</evidence>
<evidence type="ECO:0000256" key="3">
    <source>
        <dbReference type="ARBA" id="ARBA00023163"/>
    </source>
</evidence>
<keyword evidence="2" id="KW-0805">Transcription regulation</keyword>
<dbReference type="Pfam" id="PF14215">
    <property type="entry name" value="bHLH-MYC_N"/>
    <property type="match status" value="1"/>
</dbReference>
<reference evidence="7" key="2">
    <citation type="journal article" date="2020" name="Biomed. Res. Int.">
        <title>Genome-Wide Characterization and Analysis of bHLH Transcription Factors Related to Crocin Biosynthesis in Gardenia jasminoides Ellis (Rubiaceae).</title>
        <authorList>
            <person name="Tian Y."/>
            <person name="Pu X."/>
            <person name="Yu H."/>
            <person name="Ji A."/>
            <person name="Gao R."/>
            <person name="Hu Y."/>
            <person name="Xu Z."/>
            <person name="Wang H."/>
        </authorList>
    </citation>
    <scope>NUCLEOTIDE SEQUENCE</scope>
</reference>
<proteinExistence type="evidence at transcript level"/>
<evidence type="ECO:0000259" key="6">
    <source>
        <dbReference type="PROSITE" id="PS50888"/>
    </source>
</evidence>
<dbReference type="GO" id="GO:0005634">
    <property type="term" value="C:nucleus"/>
    <property type="evidence" value="ECO:0007669"/>
    <property type="project" value="UniProtKB-SubCell"/>
</dbReference>
<protein>
    <submittedName>
        <fullName evidence="7">BHLH transcription factor bHLH23.2</fullName>
    </submittedName>
</protein>
<dbReference type="AlphaFoldDB" id="A0A6M4C8U8"/>
<dbReference type="Pfam" id="PF23176">
    <property type="entry name" value="bHLH_LHW"/>
    <property type="match status" value="1"/>
</dbReference>
<keyword evidence="4" id="KW-0539">Nucleus</keyword>
<accession>A0A6M4C8U8</accession>
<feature type="region of interest" description="Disordered" evidence="5">
    <location>
        <begin position="520"/>
        <end position="556"/>
    </location>
</feature>
<dbReference type="InterPro" id="IPR043561">
    <property type="entry name" value="LHW-like"/>
</dbReference>
<sequence length="726" mass="80829">MGSTSLRQFLQSLCCNSPWDYAVFWKFQEHQNEMLLVWDEGLFDFSRPMDPMEGMTSSFSLDNSYERLTSSCASSAQNGSSADCPIAAAMAEMSNSYYVIGKGLVGEVAYTECPSWIFVDNFIAGGFSSNVVSECPEELLHQFVAGVKTMLLVPLVPHGVLQLGSLDVVPEDAGVVVHVKNKFCRQQLAAFFSPFRSGRISPVQPTDLMSSYMGNLGESCMGIFEIDEDHKVLGNFGIEGQHMTVTSQLVSMFHDSHQIFSNDMTKIIGKESEGKINMDSVSLIDVAEPFNHEIWENSELEVVKNLFGSSCLDEELACFSNLTGYTTRNPDNPVHKITQSYTNNGIVESSFSMKDCQNENYRSGSQNLKFPSDCELHKALGQTLLNHRDVNLSHESTAASSICKEDINNIDAPSAGKYGTSCLNKNGTEHLMQAVIPKTNSISGDNSSDRKSYSAESIMSSSMRLGSSQVEEGALTEDNEVKWSCVTSASSRDKNSALKVSPSASSFGCMINALLEERHKKNRNVPFRSTKGSKLTDANKQRARSGENQKPRPRDRQLIQDRLKELRELIPNGAKCSIDGLLDRTIKHMQFLTHVTDRADKIGKHVVKKNDVKSPKVRSNTQNGASWALEFENEQNTCPIMVKDLECPGHMLIEMLCNDHSRFLEIADVVHRLDLTILKGALERRSDESARAYFIVEASERFHRLDIFWPLMQLLQQNGTQISSKI</sequence>
<reference evidence="7" key="1">
    <citation type="submission" date="2019-08" db="EMBL/GenBank/DDBJ databases">
        <authorList>
            <person name="Tain Y."/>
            <person name="Wang H."/>
            <person name="Xu Z."/>
        </authorList>
    </citation>
    <scope>NUCLEOTIDE SEQUENCE</scope>
</reference>
<comment type="subcellular location">
    <subcellularLocation>
        <location evidence="1">Nucleus</location>
    </subcellularLocation>
</comment>
<dbReference type="InterPro" id="IPR025610">
    <property type="entry name" value="MYC/MYB_N"/>
</dbReference>
<name>A0A6M4C8U8_GARJA</name>
<feature type="domain" description="BHLH" evidence="6">
    <location>
        <begin position="543"/>
        <end position="592"/>
    </location>
</feature>
<keyword evidence="3" id="KW-0804">Transcription</keyword>
<dbReference type="GO" id="GO:0046983">
    <property type="term" value="F:protein dimerization activity"/>
    <property type="evidence" value="ECO:0007669"/>
    <property type="project" value="InterPro"/>
</dbReference>
<organism evidence="7">
    <name type="scientific">Gardenia jasminoides</name>
    <name type="common">Cape jasmine</name>
    <name type="synonym">Gardenia augusta</name>
    <dbReference type="NCBI Taxonomy" id="114476"/>
    <lineage>
        <taxon>Eukaryota</taxon>
        <taxon>Viridiplantae</taxon>
        <taxon>Streptophyta</taxon>
        <taxon>Embryophyta</taxon>
        <taxon>Tracheophyta</taxon>
        <taxon>Spermatophyta</taxon>
        <taxon>Magnoliopsida</taxon>
        <taxon>eudicotyledons</taxon>
        <taxon>Gunneridae</taxon>
        <taxon>Pentapetalae</taxon>
        <taxon>asterids</taxon>
        <taxon>lamiids</taxon>
        <taxon>Gentianales</taxon>
        <taxon>Rubiaceae</taxon>
        <taxon>Ixoroideae</taxon>
        <taxon>Gardenieae complex</taxon>
        <taxon>Gardenieae - Pavetteae clade</taxon>
        <taxon>Gardenieae</taxon>
        <taxon>Gardenia</taxon>
    </lineage>
</organism>
<evidence type="ECO:0000256" key="5">
    <source>
        <dbReference type="SAM" id="MobiDB-lite"/>
    </source>
</evidence>
<evidence type="ECO:0000256" key="2">
    <source>
        <dbReference type="ARBA" id="ARBA00023015"/>
    </source>
</evidence>
<dbReference type="PANTHER" id="PTHR46196:SF3">
    <property type="entry name" value="TRANSCRIPTION FACTOR LHW-LIKE ISOFORM X1"/>
    <property type="match status" value="1"/>
</dbReference>
<dbReference type="PROSITE" id="PS50888">
    <property type="entry name" value="BHLH"/>
    <property type="match status" value="1"/>
</dbReference>
<evidence type="ECO:0000256" key="4">
    <source>
        <dbReference type="ARBA" id="ARBA00023242"/>
    </source>
</evidence>
<evidence type="ECO:0000313" key="7">
    <source>
        <dbReference type="EMBL" id="QJQ51247.1"/>
    </source>
</evidence>
<dbReference type="PANTHER" id="PTHR46196">
    <property type="entry name" value="TRANSCRIPTION FACTOR BHLH155-LIKE ISOFORM X1-RELATED"/>
    <property type="match status" value="1"/>
</dbReference>
<feature type="compositionally biased region" description="Basic and acidic residues" evidence="5">
    <location>
        <begin position="537"/>
        <end position="556"/>
    </location>
</feature>
<dbReference type="GO" id="GO:0003700">
    <property type="term" value="F:DNA-binding transcription factor activity"/>
    <property type="evidence" value="ECO:0007669"/>
    <property type="project" value="InterPro"/>
</dbReference>
<dbReference type="EMBL" id="MN385934">
    <property type="protein sequence ID" value="QJQ51247.1"/>
    <property type="molecule type" value="mRNA"/>
</dbReference>
<dbReference type="InterPro" id="IPR011598">
    <property type="entry name" value="bHLH_dom"/>
</dbReference>